<accession>A0A0E2E4H4</accession>
<dbReference type="Pfam" id="PF07992">
    <property type="entry name" value="Pyr_redox_2"/>
    <property type="match status" value="1"/>
</dbReference>
<comment type="caution">
    <text evidence="3">The sequence shown here is derived from an EMBL/GenBank/DDBJ whole genome shotgun (WGS) entry which is preliminary data.</text>
</comment>
<sequence length="442" mass="47641">MININDKKDCSNCKNEYEVAVIGGGPAGLAAALEAKKNGASSVLIIERDFELGGILNQCIHAGFGLHEFKEELTGPEYAERFINMVKKEDIDILLNTMVIDLTKEREITLIGAQGLKKIKAGAVVLAMGCRERTAGAIALKGYRPSGVFNAGMAQRLMNIEGFSVGKEVVIYGSGDIGLIMARRMTLEGAKVKAVVEIMPYSSGLNRNIAQCLEDYGIPLFLSHSISCVHGKDRVTGVTIAQIDSSFKEIPGTEKEFSCDTVLLSVGLIPENELTQKAGIALNPITNGAFVDNGMETETSGIFACGNVLHVHDIVDFVTKESRTAGKNAALFVQKNKKGEAAENKFGTNSSGSAFIKTTAKKGIRYIVPNKINTGNIDGASLFMRVDSLYKNARLIIKSGEQILAQKKTSQMVPSEMINIPLNFITLKGLTQDITAEVILDE</sequence>
<dbReference type="InterPro" id="IPR051691">
    <property type="entry name" value="Metab_Enz_Cyan_OpOx_G3PDH"/>
</dbReference>
<feature type="domain" description="FAD/NAD(P)-binding" evidence="2">
    <location>
        <begin position="17"/>
        <end position="312"/>
    </location>
</feature>
<dbReference type="EMBL" id="AGDV01000011">
    <property type="protein sequence ID" value="EMB33494.1"/>
    <property type="molecule type" value="Genomic_DNA"/>
</dbReference>
<dbReference type="AlphaFoldDB" id="A0A0E2E4H4"/>
<dbReference type="SUPFAM" id="SSF51905">
    <property type="entry name" value="FAD/NAD(P)-binding domain"/>
    <property type="match status" value="1"/>
</dbReference>
<dbReference type="GO" id="GO:0016491">
    <property type="term" value="F:oxidoreductase activity"/>
    <property type="evidence" value="ECO:0007669"/>
    <property type="project" value="UniProtKB-KW"/>
</dbReference>
<organism evidence="3">
    <name type="scientific">Treponema denticola H-22</name>
    <dbReference type="NCBI Taxonomy" id="999432"/>
    <lineage>
        <taxon>Bacteria</taxon>
        <taxon>Pseudomonadati</taxon>
        <taxon>Spirochaetota</taxon>
        <taxon>Spirochaetia</taxon>
        <taxon>Spirochaetales</taxon>
        <taxon>Treponemataceae</taxon>
        <taxon>Treponema</taxon>
    </lineage>
</organism>
<dbReference type="PRINTS" id="PR00368">
    <property type="entry name" value="FADPNR"/>
</dbReference>
<dbReference type="InterPro" id="IPR036188">
    <property type="entry name" value="FAD/NAD-bd_sf"/>
</dbReference>
<dbReference type="PATRIC" id="fig|999432.5.peg.1361"/>
<name>A0A0E2E4H4_TREDN</name>
<evidence type="ECO:0000259" key="2">
    <source>
        <dbReference type="Pfam" id="PF07992"/>
    </source>
</evidence>
<dbReference type="PANTHER" id="PTHR42949">
    <property type="entry name" value="ANAEROBIC GLYCEROL-3-PHOSPHATE DEHYDROGENASE SUBUNIT B"/>
    <property type="match status" value="1"/>
</dbReference>
<dbReference type="Proteomes" id="UP000011705">
    <property type="component" value="Chromosome"/>
</dbReference>
<dbReference type="InterPro" id="IPR023753">
    <property type="entry name" value="FAD/NAD-binding_dom"/>
</dbReference>
<dbReference type="RefSeq" id="WP_002684366.1">
    <property type="nucleotide sequence ID" value="NZ_CM001795.1"/>
</dbReference>
<keyword evidence="1" id="KW-0560">Oxidoreductase</keyword>
<dbReference type="PRINTS" id="PR00411">
    <property type="entry name" value="PNDRDTASEI"/>
</dbReference>
<proteinExistence type="predicted"/>
<evidence type="ECO:0000256" key="1">
    <source>
        <dbReference type="ARBA" id="ARBA00023002"/>
    </source>
</evidence>
<gene>
    <name evidence="3" type="ORF">HMPREF9726_01308</name>
</gene>
<dbReference type="Gene3D" id="3.50.50.60">
    <property type="entry name" value="FAD/NAD(P)-binding domain"/>
    <property type="match status" value="2"/>
</dbReference>
<reference evidence="3" key="1">
    <citation type="submission" date="2012-01" db="EMBL/GenBank/DDBJ databases">
        <title>The Genome Sequence of Treponema denticola H-22.</title>
        <authorList>
            <consortium name="The Broad Institute Genome Sequencing Platform"/>
            <person name="Earl A."/>
            <person name="Ward D."/>
            <person name="Feldgarden M."/>
            <person name="Gevers D."/>
            <person name="Blanton J.M."/>
            <person name="Fenno C.J."/>
            <person name="Baranova O.V."/>
            <person name="Mathney J."/>
            <person name="Dewhirst F.E."/>
            <person name="Izard J."/>
            <person name="Young S.K."/>
            <person name="Zeng Q."/>
            <person name="Gargeya S."/>
            <person name="Fitzgerald M."/>
            <person name="Haas B."/>
            <person name="Abouelleil A."/>
            <person name="Alvarado L."/>
            <person name="Arachchi H.M."/>
            <person name="Berlin A."/>
            <person name="Chapman S.B."/>
            <person name="Gearin G."/>
            <person name="Goldberg J."/>
            <person name="Griggs A."/>
            <person name="Gujja S."/>
            <person name="Hansen M."/>
            <person name="Heiman D."/>
            <person name="Howarth C."/>
            <person name="Larimer J."/>
            <person name="Lui A."/>
            <person name="MacDonald P.J.P."/>
            <person name="McCowen C."/>
            <person name="Montmayeur A."/>
            <person name="Murphy C."/>
            <person name="Neiman D."/>
            <person name="Pearson M."/>
            <person name="Priest M."/>
            <person name="Roberts A."/>
            <person name="Saif S."/>
            <person name="Shea T."/>
            <person name="Sisk P."/>
            <person name="Stolte C."/>
            <person name="Sykes S."/>
            <person name="Wortman J."/>
            <person name="Nusbaum C."/>
            <person name="Birren B."/>
        </authorList>
    </citation>
    <scope>NUCLEOTIDE SEQUENCE [LARGE SCALE GENOMIC DNA]</scope>
    <source>
        <strain evidence="3">H-22</strain>
    </source>
</reference>
<dbReference type="HOGENOM" id="CLU_030705_0_0_12"/>
<protein>
    <recommendedName>
        <fullName evidence="2">FAD/NAD(P)-binding domain-containing protein</fullName>
    </recommendedName>
</protein>
<dbReference type="PANTHER" id="PTHR42949:SF3">
    <property type="entry name" value="ANAEROBIC GLYCEROL-3-PHOSPHATE DEHYDROGENASE SUBUNIT B"/>
    <property type="match status" value="1"/>
</dbReference>
<evidence type="ECO:0000313" key="3">
    <source>
        <dbReference type="EMBL" id="EMB33494.1"/>
    </source>
</evidence>